<dbReference type="Gene3D" id="2.30.30.790">
    <property type="match status" value="1"/>
</dbReference>
<dbReference type="GO" id="GO:0006412">
    <property type="term" value="P:translation"/>
    <property type="evidence" value="ECO:0007669"/>
    <property type="project" value="InterPro"/>
</dbReference>
<comment type="function">
    <text evidence="4">This protein is located at the 30S-50S ribosomal subunit interface and may play a role in the structure and function of the aminoacyl-tRNA binding site.</text>
</comment>
<dbReference type="PANTHER" id="PTHR15680:SF9">
    <property type="entry name" value="LARGE RIBOSOMAL SUBUNIT PROTEIN BL19M"/>
    <property type="match status" value="1"/>
</dbReference>
<proteinExistence type="inferred from homology"/>
<feature type="region of interest" description="Disordered" evidence="5">
    <location>
        <begin position="137"/>
        <end position="175"/>
    </location>
</feature>
<name>A0A554LJW2_9BACT</name>
<gene>
    <name evidence="6" type="ORF">CEN91_288</name>
</gene>
<dbReference type="PRINTS" id="PR00061">
    <property type="entry name" value="RIBOSOMALL19"/>
</dbReference>
<dbReference type="InterPro" id="IPR008991">
    <property type="entry name" value="Translation_prot_SH3-like_sf"/>
</dbReference>
<accession>A0A554LJW2</accession>
<evidence type="ECO:0000256" key="2">
    <source>
        <dbReference type="ARBA" id="ARBA00022980"/>
    </source>
</evidence>
<dbReference type="Proteomes" id="UP000315589">
    <property type="component" value="Unassembled WGS sequence"/>
</dbReference>
<sequence>MHQIILEQSKTHLAKHNADPRPGDFVKVYQKITEAEKERIQIFEGVVIARKHGKGINATYTVRRIADAGIAVEKVFPLHSPVIVKIERVKTSQVRRAKLYYLRNIKSSTIKLKNEKKAHKVWEDKTAEEELEKIKHEQELEAKKRESEKAKEEAELEKKAEEALKSHEQVEENQP</sequence>
<dbReference type="NCBIfam" id="TIGR01024">
    <property type="entry name" value="rplS_bact"/>
    <property type="match status" value="1"/>
</dbReference>
<comment type="similarity">
    <text evidence="1 4">Belongs to the bacterial ribosomal protein bL19 family.</text>
</comment>
<keyword evidence="2 6" id="KW-0689">Ribosomal protein</keyword>
<reference evidence="6 7" key="1">
    <citation type="submission" date="2017-07" db="EMBL/GenBank/DDBJ databases">
        <title>Mechanisms for carbon and nitrogen cycling indicate functional differentiation within the Candidate Phyla Radiation.</title>
        <authorList>
            <person name="Danczak R.E."/>
            <person name="Johnston M.D."/>
            <person name="Kenah C."/>
            <person name="Slattery M."/>
            <person name="Wrighton K.C."/>
            <person name="Wilkins M.J."/>
        </authorList>
    </citation>
    <scope>NUCLEOTIDE SEQUENCE [LARGE SCALE GENOMIC DNA]</scope>
    <source>
        <strain evidence="6">Licking1014_85</strain>
    </source>
</reference>
<keyword evidence="3 4" id="KW-0687">Ribonucleoprotein</keyword>
<evidence type="ECO:0000256" key="4">
    <source>
        <dbReference type="RuleBase" id="RU000559"/>
    </source>
</evidence>
<dbReference type="InterPro" id="IPR038657">
    <property type="entry name" value="Ribosomal_bL19_sf"/>
</dbReference>
<dbReference type="AlphaFoldDB" id="A0A554LJW2"/>
<evidence type="ECO:0000256" key="3">
    <source>
        <dbReference type="ARBA" id="ARBA00023274"/>
    </source>
</evidence>
<dbReference type="InterPro" id="IPR001857">
    <property type="entry name" value="Ribosomal_bL19"/>
</dbReference>
<protein>
    <recommendedName>
        <fullName evidence="4">50S ribosomal protein L19</fullName>
    </recommendedName>
</protein>
<evidence type="ECO:0000256" key="5">
    <source>
        <dbReference type="SAM" id="MobiDB-lite"/>
    </source>
</evidence>
<evidence type="ECO:0000313" key="6">
    <source>
        <dbReference type="EMBL" id="TSC93152.1"/>
    </source>
</evidence>
<dbReference type="SUPFAM" id="SSF50104">
    <property type="entry name" value="Translation proteins SH3-like domain"/>
    <property type="match status" value="1"/>
</dbReference>
<dbReference type="GO" id="GO:0003735">
    <property type="term" value="F:structural constituent of ribosome"/>
    <property type="evidence" value="ECO:0007669"/>
    <property type="project" value="InterPro"/>
</dbReference>
<evidence type="ECO:0000256" key="1">
    <source>
        <dbReference type="ARBA" id="ARBA00005781"/>
    </source>
</evidence>
<dbReference type="EMBL" id="VMGI01000034">
    <property type="protein sequence ID" value="TSC93152.1"/>
    <property type="molecule type" value="Genomic_DNA"/>
</dbReference>
<organism evidence="6 7">
    <name type="scientific">Candidatus Berkelbacteria bacterium Licking1014_85</name>
    <dbReference type="NCBI Taxonomy" id="2017148"/>
    <lineage>
        <taxon>Bacteria</taxon>
        <taxon>Candidatus Berkelbacteria</taxon>
    </lineage>
</organism>
<evidence type="ECO:0000313" key="7">
    <source>
        <dbReference type="Proteomes" id="UP000315589"/>
    </source>
</evidence>
<dbReference type="PANTHER" id="PTHR15680">
    <property type="entry name" value="RIBOSOMAL PROTEIN L19"/>
    <property type="match status" value="1"/>
</dbReference>
<dbReference type="GO" id="GO:0022625">
    <property type="term" value="C:cytosolic large ribosomal subunit"/>
    <property type="evidence" value="ECO:0007669"/>
    <property type="project" value="TreeGrafter"/>
</dbReference>
<comment type="caution">
    <text evidence="6">The sequence shown here is derived from an EMBL/GenBank/DDBJ whole genome shotgun (WGS) entry which is preliminary data.</text>
</comment>
<dbReference type="Pfam" id="PF01245">
    <property type="entry name" value="Ribosomal_L19"/>
    <property type="match status" value="1"/>
</dbReference>